<evidence type="ECO:0000313" key="1">
    <source>
        <dbReference type="EMBL" id="GEU86602.1"/>
    </source>
</evidence>
<dbReference type="AlphaFoldDB" id="A0A6L2NNN4"/>
<reference evidence="1" key="1">
    <citation type="journal article" date="2019" name="Sci. Rep.">
        <title>Draft genome of Tanacetum cinerariifolium, the natural source of mosquito coil.</title>
        <authorList>
            <person name="Yamashiro T."/>
            <person name="Shiraishi A."/>
            <person name="Satake H."/>
            <person name="Nakayama K."/>
        </authorList>
    </citation>
    <scope>NUCLEOTIDE SEQUENCE</scope>
</reference>
<accession>A0A6L2NNN4</accession>
<proteinExistence type="predicted"/>
<comment type="caution">
    <text evidence="1">The sequence shown here is derived from an EMBL/GenBank/DDBJ whole genome shotgun (WGS) entry which is preliminary data.</text>
</comment>
<organism evidence="1">
    <name type="scientific">Tanacetum cinerariifolium</name>
    <name type="common">Dalmatian daisy</name>
    <name type="synonym">Chrysanthemum cinerariifolium</name>
    <dbReference type="NCBI Taxonomy" id="118510"/>
    <lineage>
        <taxon>Eukaryota</taxon>
        <taxon>Viridiplantae</taxon>
        <taxon>Streptophyta</taxon>
        <taxon>Embryophyta</taxon>
        <taxon>Tracheophyta</taxon>
        <taxon>Spermatophyta</taxon>
        <taxon>Magnoliopsida</taxon>
        <taxon>eudicotyledons</taxon>
        <taxon>Gunneridae</taxon>
        <taxon>Pentapetalae</taxon>
        <taxon>asterids</taxon>
        <taxon>campanulids</taxon>
        <taxon>Asterales</taxon>
        <taxon>Asteraceae</taxon>
        <taxon>Asteroideae</taxon>
        <taxon>Anthemideae</taxon>
        <taxon>Anthemidinae</taxon>
        <taxon>Tanacetum</taxon>
    </lineage>
</organism>
<gene>
    <name evidence="1" type="ORF">Tci_058580</name>
</gene>
<dbReference type="EMBL" id="BKCJ010009362">
    <property type="protein sequence ID" value="GEU86602.1"/>
    <property type="molecule type" value="Genomic_DNA"/>
</dbReference>
<name>A0A6L2NNN4_TANCI</name>
<protein>
    <submittedName>
        <fullName evidence="1">Uncharacterized protein</fullName>
    </submittedName>
</protein>
<sequence length="67" mass="7761">MKIESLKRRVKNIERRKRIADIDANEDVTLVSTHDEQMFDDDQDLGGEEVFVAQQDEKVIEKEVDAA</sequence>